<gene>
    <name evidence="2" type="ORF">METZ01_LOCUS109303</name>
</gene>
<keyword evidence="1" id="KW-0812">Transmembrane</keyword>
<name>A0A381WV90_9ZZZZ</name>
<dbReference type="AlphaFoldDB" id="A0A381WV90"/>
<feature type="non-terminal residue" evidence="2">
    <location>
        <position position="44"/>
    </location>
</feature>
<evidence type="ECO:0000256" key="1">
    <source>
        <dbReference type="SAM" id="Phobius"/>
    </source>
</evidence>
<protein>
    <submittedName>
        <fullName evidence="2">Uncharacterized protein</fullName>
    </submittedName>
</protein>
<organism evidence="2">
    <name type="scientific">marine metagenome</name>
    <dbReference type="NCBI Taxonomy" id="408172"/>
    <lineage>
        <taxon>unclassified sequences</taxon>
        <taxon>metagenomes</taxon>
        <taxon>ecological metagenomes</taxon>
    </lineage>
</organism>
<proteinExistence type="predicted"/>
<accession>A0A381WV90</accession>
<dbReference type="EMBL" id="UINC01013006">
    <property type="protein sequence ID" value="SVA56449.1"/>
    <property type="molecule type" value="Genomic_DNA"/>
</dbReference>
<evidence type="ECO:0000313" key="2">
    <source>
        <dbReference type="EMBL" id="SVA56449.1"/>
    </source>
</evidence>
<sequence>MQIEWQEWIGLSPAMFLYAVVAIGVAAFIRGYSGFGFSALTVTS</sequence>
<reference evidence="2" key="1">
    <citation type="submission" date="2018-05" db="EMBL/GenBank/DDBJ databases">
        <authorList>
            <person name="Lanie J.A."/>
            <person name="Ng W.-L."/>
            <person name="Kazmierczak K.M."/>
            <person name="Andrzejewski T.M."/>
            <person name="Davidsen T.M."/>
            <person name="Wayne K.J."/>
            <person name="Tettelin H."/>
            <person name="Glass J.I."/>
            <person name="Rusch D."/>
            <person name="Podicherti R."/>
            <person name="Tsui H.-C.T."/>
            <person name="Winkler M.E."/>
        </authorList>
    </citation>
    <scope>NUCLEOTIDE SEQUENCE</scope>
</reference>
<keyword evidence="1" id="KW-0472">Membrane</keyword>
<feature type="transmembrane region" description="Helical" evidence="1">
    <location>
        <begin position="15"/>
        <end position="42"/>
    </location>
</feature>
<keyword evidence="1" id="KW-1133">Transmembrane helix</keyword>